<dbReference type="Proteomes" id="UP000014622">
    <property type="component" value="Unassembled WGS sequence"/>
</dbReference>
<feature type="region of interest" description="Disordered" evidence="1">
    <location>
        <begin position="15"/>
        <end position="82"/>
    </location>
</feature>
<feature type="compositionally biased region" description="Polar residues" evidence="1">
    <location>
        <begin position="69"/>
        <end position="79"/>
    </location>
</feature>
<protein>
    <submittedName>
        <fullName evidence="2">Uncharacterized protein</fullName>
    </submittedName>
</protein>
<organism evidence="2 3">
    <name type="scientific">Enterococcus faecium SD2A-2</name>
    <dbReference type="NCBI Taxonomy" id="1244154"/>
    <lineage>
        <taxon>Bacteria</taxon>
        <taxon>Bacillati</taxon>
        <taxon>Bacillota</taxon>
        <taxon>Bacilli</taxon>
        <taxon>Lactobacillales</taxon>
        <taxon>Enterococcaceae</taxon>
        <taxon>Enterococcus</taxon>
    </lineage>
</organism>
<proteinExistence type="predicted"/>
<evidence type="ECO:0000313" key="3">
    <source>
        <dbReference type="Proteomes" id="UP000014622"/>
    </source>
</evidence>
<name>A0AB73A904_ENTFC</name>
<accession>A0AB73A904</accession>
<reference evidence="2 3" key="1">
    <citation type="submission" date="2013-06" db="EMBL/GenBank/DDBJ databases">
        <authorList>
            <person name="Weinstock G."/>
            <person name="Sodergren E."/>
            <person name="Lobos E.A."/>
            <person name="Fulton L."/>
            <person name="Fulton R."/>
            <person name="Courtney L."/>
            <person name="Fronick C."/>
            <person name="O'Laughlin M."/>
            <person name="Godfrey J."/>
            <person name="Wilson R.M."/>
            <person name="Miner T."/>
            <person name="Farmer C."/>
            <person name="Delehaunty K."/>
            <person name="Cordes M."/>
            <person name="Minx P."/>
            <person name="Tomlinson C."/>
            <person name="Chen J."/>
            <person name="Wollam A."/>
            <person name="Pepin K.H."/>
            <person name="Bhonagiri V."/>
            <person name="Zhang X."/>
            <person name="Warren W."/>
            <person name="Mitreva M."/>
            <person name="Mardis E.R."/>
            <person name="Wilson R.K."/>
        </authorList>
    </citation>
    <scope>NUCLEOTIDE SEQUENCE [LARGE SCALE GENOMIC DNA]</scope>
    <source>
        <strain evidence="2 3">SD2A-2</strain>
    </source>
</reference>
<gene>
    <name evidence="2" type="ORF">D356_01709</name>
</gene>
<dbReference type="EMBL" id="ATIT01000093">
    <property type="protein sequence ID" value="EPI12259.1"/>
    <property type="molecule type" value="Genomic_DNA"/>
</dbReference>
<evidence type="ECO:0000313" key="2">
    <source>
        <dbReference type="EMBL" id="EPI12259.1"/>
    </source>
</evidence>
<dbReference type="AlphaFoldDB" id="A0AB73A904"/>
<sequence length="371" mass="42992">MKILIINLMKEVPSMNEHDEAEWTKNEAQTEDHEETNTSLEEQTSKQVDDTEEVPMPEETKIHEKEKVTPTNTDTSENTHAYEVSENPGYLEGKEQDHQDIVSLIETAEAELADLRMRKYLIESDFPELLESYDRFILNEEPISTIGKTSLIEYFTYELLKPLNDIGLERSNSAYDTWKTRHFSINYTLNGQNELVFSFVLPTIDQRYQVESMSLLNVSPETMEIDVQDDRVLSLIRYWSVDRVFSAGQITIFNHKLNQLLAHARTLGFTVNQTLLDNTKPLRLNLQSKFELTNEVLDDIFIVAMKNPSYDMEKINETTYQVRLDKGQSLTIATNEKDQTVLSISSGDYPRSVIDFFINYEFLVPLMVRKS</sequence>
<comment type="caution">
    <text evidence="2">The sequence shown here is derived from an EMBL/GenBank/DDBJ whole genome shotgun (WGS) entry which is preliminary data.</text>
</comment>
<feature type="compositionally biased region" description="Basic and acidic residues" evidence="1">
    <location>
        <begin position="58"/>
        <end position="68"/>
    </location>
</feature>
<evidence type="ECO:0000256" key="1">
    <source>
        <dbReference type="SAM" id="MobiDB-lite"/>
    </source>
</evidence>
<feature type="compositionally biased region" description="Basic and acidic residues" evidence="1">
    <location>
        <begin position="16"/>
        <end position="31"/>
    </location>
</feature>